<name>D7L363_ARALL</name>
<dbReference type="Gramene" id="scaffold_301702.1">
    <property type="protein sequence ID" value="scaffold_301702.1"/>
    <property type="gene ID" value="scaffold_301702.1"/>
</dbReference>
<sequence length="91" mass="9991">MEDCKLFYFAGQETTSVLLAWTMVLLSQHQDWQARAREEVVQVFGDNKPDLQGINQLKVAFHIHTATAVTTTIAAATATAGIFVSLINSLP</sequence>
<keyword evidence="5" id="KW-0812">Transmembrane</keyword>
<evidence type="ECO:0000313" key="12">
    <source>
        <dbReference type="EMBL" id="EFH61310.1"/>
    </source>
</evidence>
<dbReference type="InterPro" id="IPR001128">
    <property type="entry name" value="Cyt_P450"/>
</dbReference>
<accession>D7L363</accession>
<evidence type="ECO:0000256" key="4">
    <source>
        <dbReference type="ARBA" id="ARBA00022617"/>
    </source>
</evidence>
<evidence type="ECO:0000256" key="10">
    <source>
        <dbReference type="ARBA" id="ARBA00023033"/>
    </source>
</evidence>
<dbReference type="GO" id="GO:0016705">
    <property type="term" value="F:oxidoreductase activity, acting on paired donors, with incorporation or reduction of molecular oxygen"/>
    <property type="evidence" value="ECO:0007669"/>
    <property type="project" value="InterPro"/>
</dbReference>
<dbReference type="EMBL" id="GL348715">
    <property type="protein sequence ID" value="EFH61310.1"/>
    <property type="molecule type" value="Genomic_DNA"/>
</dbReference>
<protein>
    <submittedName>
        <fullName evidence="12">Uncharacterized protein</fullName>
    </submittedName>
</protein>
<evidence type="ECO:0000256" key="8">
    <source>
        <dbReference type="ARBA" id="ARBA00023002"/>
    </source>
</evidence>
<comment type="similarity">
    <text evidence="3">Belongs to the cytochrome P450 family.</text>
</comment>
<keyword evidence="4" id="KW-0349">Heme</keyword>
<dbReference type="GO" id="GO:0004497">
    <property type="term" value="F:monooxygenase activity"/>
    <property type="evidence" value="ECO:0007669"/>
    <property type="project" value="UniProtKB-KW"/>
</dbReference>
<dbReference type="eggNOG" id="KOG0157">
    <property type="taxonomic scope" value="Eukaryota"/>
</dbReference>
<keyword evidence="8" id="KW-0560">Oxidoreductase</keyword>
<dbReference type="GO" id="GO:0020037">
    <property type="term" value="F:heme binding"/>
    <property type="evidence" value="ECO:0007669"/>
    <property type="project" value="InterPro"/>
</dbReference>
<dbReference type="GO" id="GO:0016020">
    <property type="term" value="C:membrane"/>
    <property type="evidence" value="ECO:0007669"/>
    <property type="project" value="UniProtKB-SubCell"/>
</dbReference>
<dbReference type="PANTHER" id="PTHR24282">
    <property type="entry name" value="CYTOCHROME P450 FAMILY MEMBER"/>
    <property type="match status" value="1"/>
</dbReference>
<dbReference type="AlphaFoldDB" id="D7L363"/>
<evidence type="ECO:0000256" key="2">
    <source>
        <dbReference type="ARBA" id="ARBA00004167"/>
    </source>
</evidence>
<dbReference type="Gene3D" id="1.10.630.10">
    <property type="entry name" value="Cytochrome P450"/>
    <property type="match status" value="1"/>
</dbReference>
<keyword evidence="11" id="KW-0472">Membrane</keyword>
<gene>
    <name evidence="12" type="ORF">ARALYDRAFT_897732</name>
</gene>
<dbReference type="InterPro" id="IPR036396">
    <property type="entry name" value="Cyt_P450_sf"/>
</dbReference>
<dbReference type="PANTHER" id="PTHR24282:SF274">
    <property type="entry name" value="CYTOCHROME P450, FAMILY 72, SUBFAMILY A, POLYPEPTIDE 9"/>
    <property type="match status" value="1"/>
</dbReference>
<dbReference type="GO" id="GO:0005506">
    <property type="term" value="F:iron ion binding"/>
    <property type="evidence" value="ECO:0007669"/>
    <property type="project" value="InterPro"/>
</dbReference>
<evidence type="ECO:0000256" key="3">
    <source>
        <dbReference type="ARBA" id="ARBA00010617"/>
    </source>
</evidence>
<dbReference type="InterPro" id="IPR050665">
    <property type="entry name" value="Cytochrome_P450_Monooxygen"/>
</dbReference>
<keyword evidence="9" id="KW-0408">Iron</keyword>
<keyword evidence="10" id="KW-0503">Monooxygenase</keyword>
<dbReference type="Pfam" id="PF00067">
    <property type="entry name" value="p450"/>
    <property type="match status" value="1"/>
</dbReference>
<keyword evidence="13" id="KW-1185">Reference proteome</keyword>
<evidence type="ECO:0000256" key="11">
    <source>
        <dbReference type="ARBA" id="ARBA00023136"/>
    </source>
</evidence>
<dbReference type="Proteomes" id="UP000008694">
    <property type="component" value="Unassembled WGS sequence"/>
</dbReference>
<evidence type="ECO:0000256" key="1">
    <source>
        <dbReference type="ARBA" id="ARBA00001971"/>
    </source>
</evidence>
<comment type="cofactor">
    <cofactor evidence="1">
        <name>heme</name>
        <dbReference type="ChEBI" id="CHEBI:30413"/>
    </cofactor>
</comment>
<organism evidence="13">
    <name type="scientific">Arabidopsis lyrata subsp. lyrata</name>
    <name type="common">Lyre-leaved rock-cress</name>
    <dbReference type="NCBI Taxonomy" id="81972"/>
    <lineage>
        <taxon>Eukaryota</taxon>
        <taxon>Viridiplantae</taxon>
        <taxon>Streptophyta</taxon>
        <taxon>Embryophyta</taxon>
        <taxon>Tracheophyta</taxon>
        <taxon>Spermatophyta</taxon>
        <taxon>Magnoliopsida</taxon>
        <taxon>eudicotyledons</taxon>
        <taxon>Gunneridae</taxon>
        <taxon>Pentapetalae</taxon>
        <taxon>rosids</taxon>
        <taxon>malvids</taxon>
        <taxon>Brassicales</taxon>
        <taxon>Brassicaceae</taxon>
        <taxon>Camelineae</taxon>
        <taxon>Arabidopsis</taxon>
    </lineage>
</organism>
<dbReference type="HOGENOM" id="CLU_2430057_0_0_1"/>
<comment type="subcellular location">
    <subcellularLocation>
        <location evidence="2">Membrane</location>
        <topology evidence="2">Single-pass membrane protein</topology>
    </subcellularLocation>
</comment>
<dbReference type="SUPFAM" id="SSF48264">
    <property type="entry name" value="Cytochrome P450"/>
    <property type="match status" value="1"/>
</dbReference>
<evidence type="ECO:0000256" key="9">
    <source>
        <dbReference type="ARBA" id="ARBA00023004"/>
    </source>
</evidence>
<evidence type="ECO:0000256" key="5">
    <source>
        <dbReference type="ARBA" id="ARBA00022692"/>
    </source>
</evidence>
<proteinExistence type="inferred from homology"/>
<evidence type="ECO:0000313" key="13">
    <source>
        <dbReference type="Proteomes" id="UP000008694"/>
    </source>
</evidence>
<keyword evidence="7" id="KW-1133">Transmembrane helix</keyword>
<evidence type="ECO:0000256" key="6">
    <source>
        <dbReference type="ARBA" id="ARBA00022723"/>
    </source>
</evidence>
<evidence type="ECO:0000256" key="7">
    <source>
        <dbReference type="ARBA" id="ARBA00022989"/>
    </source>
</evidence>
<reference evidence="13" key="1">
    <citation type="journal article" date="2011" name="Nat. Genet.">
        <title>The Arabidopsis lyrata genome sequence and the basis of rapid genome size change.</title>
        <authorList>
            <person name="Hu T.T."/>
            <person name="Pattyn P."/>
            <person name="Bakker E.G."/>
            <person name="Cao J."/>
            <person name="Cheng J.-F."/>
            <person name="Clark R.M."/>
            <person name="Fahlgren N."/>
            <person name="Fawcett J.A."/>
            <person name="Grimwood J."/>
            <person name="Gundlach H."/>
            <person name="Haberer G."/>
            <person name="Hollister J.D."/>
            <person name="Ossowski S."/>
            <person name="Ottilar R.P."/>
            <person name="Salamov A.A."/>
            <person name="Schneeberger K."/>
            <person name="Spannagl M."/>
            <person name="Wang X."/>
            <person name="Yang L."/>
            <person name="Nasrallah M.E."/>
            <person name="Bergelson J."/>
            <person name="Carrington J.C."/>
            <person name="Gaut B.S."/>
            <person name="Schmutz J."/>
            <person name="Mayer K.F.X."/>
            <person name="Van de Peer Y."/>
            <person name="Grigoriev I.V."/>
            <person name="Nordborg M."/>
            <person name="Weigel D."/>
            <person name="Guo Y.-L."/>
        </authorList>
    </citation>
    <scope>NUCLEOTIDE SEQUENCE [LARGE SCALE GENOMIC DNA]</scope>
    <source>
        <strain evidence="13">cv. MN47</strain>
    </source>
</reference>
<keyword evidence="6" id="KW-0479">Metal-binding</keyword>